<keyword evidence="1" id="KW-1133">Transmembrane helix</keyword>
<dbReference type="OrthoDB" id="4313900at2"/>
<dbReference type="Proteomes" id="UP000244201">
    <property type="component" value="Chromosome"/>
</dbReference>
<evidence type="ECO:0000313" key="2">
    <source>
        <dbReference type="EMBL" id="AVZ74208.1"/>
    </source>
</evidence>
<feature type="transmembrane region" description="Helical" evidence="1">
    <location>
        <begin position="189"/>
        <end position="212"/>
    </location>
</feature>
<feature type="transmembrane region" description="Helical" evidence="1">
    <location>
        <begin position="218"/>
        <end position="236"/>
    </location>
</feature>
<gene>
    <name evidence="2" type="ORF">SLUN_20615</name>
</gene>
<dbReference type="RefSeq" id="WP_108150454.1">
    <property type="nucleotide sequence ID" value="NZ_CP026304.1"/>
</dbReference>
<sequence>MSEWLVLAAAMAAACAVVLVLTVLRQRRLNRAAAAGAGTEEDTAETPDVLEYMTMMVGVVYAIVLGLAIAGVWEARSAAQDGVRREAQALHEINQRAKVYPADVREQLRGDIDRYVSHVVQQEWPRMIDHNELSGRGAELLDVVRAGIAERRPANELEAQAYQPMVDQVAIADDARNARAENAGETLPGVVWFGLITGALVTVGLIFTLQIGRTPRELLLAGLFSALIAFLLFLVWDFDAPFGRSGVDSADAFHQLFTSAAGRG</sequence>
<keyword evidence="3" id="KW-1185">Reference proteome</keyword>
<proteinExistence type="predicted"/>
<organism evidence="2 3">
    <name type="scientific">Streptomyces lunaelactis</name>
    <dbReference type="NCBI Taxonomy" id="1535768"/>
    <lineage>
        <taxon>Bacteria</taxon>
        <taxon>Bacillati</taxon>
        <taxon>Actinomycetota</taxon>
        <taxon>Actinomycetes</taxon>
        <taxon>Kitasatosporales</taxon>
        <taxon>Streptomycetaceae</taxon>
        <taxon>Streptomyces</taxon>
    </lineage>
</organism>
<name>A0A2R4T509_9ACTN</name>
<evidence type="ECO:0000256" key="1">
    <source>
        <dbReference type="SAM" id="Phobius"/>
    </source>
</evidence>
<dbReference type="KEGG" id="slk:SLUN_20615"/>
<dbReference type="GeneID" id="55657658"/>
<reference evidence="2 3" key="1">
    <citation type="submission" date="2018-01" db="EMBL/GenBank/DDBJ databases">
        <title>Complete genome sequence of Streptomyces lunaelactis MM109T, a Ferroverdin A producer isolated from cave moonmilk deposits.</title>
        <authorList>
            <person name="Naome A."/>
            <person name="Martinet L."/>
            <person name="Maciejewska M."/>
            <person name="Anderssen S."/>
            <person name="Adam D."/>
            <person name="Tenconi E."/>
            <person name="Deflandre B."/>
            <person name="Arguelles-Arias A."/>
            <person name="Calusinska M."/>
            <person name="Copieters W."/>
            <person name="Karim L."/>
            <person name="Hanikenne M."/>
            <person name="Baurain D."/>
            <person name="van Wezel G."/>
            <person name="Smargiasso N."/>
            <person name="de Pauw E."/>
            <person name="Delfosse P."/>
            <person name="Rigali S."/>
        </authorList>
    </citation>
    <scope>NUCLEOTIDE SEQUENCE [LARGE SCALE GENOMIC DNA]</scope>
    <source>
        <strain evidence="2 3">MM109</strain>
    </source>
</reference>
<dbReference type="EMBL" id="CP026304">
    <property type="protein sequence ID" value="AVZ74208.1"/>
    <property type="molecule type" value="Genomic_DNA"/>
</dbReference>
<evidence type="ECO:0000313" key="3">
    <source>
        <dbReference type="Proteomes" id="UP000244201"/>
    </source>
</evidence>
<keyword evidence="1" id="KW-0472">Membrane</keyword>
<keyword evidence="1" id="KW-0812">Transmembrane</keyword>
<dbReference type="Pfam" id="PF14023">
    <property type="entry name" value="Bestrophin-like"/>
    <property type="match status" value="1"/>
</dbReference>
<protein>
    <recommendedName>
        <fullName evidence="4">DUF4239 domain-containing protein</fullName>
    </recommendedName>
</protein>
<dbReference type="AlphaFoldDB" id="A0A2R4T509"/>
<dbReference type="InterPro" id="IPR025333">
    <property type="entry name" value="DUF4239"/>
</dbReference>
<feature type="transmembrane region" description="Helical" evidence="1">
    <location>
        <begin position="52"/>
        <end position="75"/>
    </location>
</feature>
<accession>A0A2R4T509</accession>
<evidence type="ECO:0008006" key="4">
    <source>
        <dbReference type="Google" id="ProtNLM"/>
    </source>
</evidence>